<reference evidence="1" key="1">
    <citation type="submission" date="2022-10" db="EMBL/GenBank/DDBJ databases">
        <title>Rhodococcus ferula Z13 complete genome.</title>
        <authorList>
            <person name="Long X."/>
            <person name="Zang M."/>
        </authorList>
    </citation>
    <scope>NUCLEOTIDE SEQUENCE</scope>
    <source>
        <strain evidence="1">Z13</strain>
    </source>
</reference>
<accession>A0ACD4DLK7</accession>
<dbReference type="EMBL" id="CP107551">
    <property type="protein sequence ID" value="UYP20853.1"/>
    <property type="molecule type" value="Genomic_DNA"/>
</dbReference>
<keyword evidence="2" id="KW-1185">Reference proteome</keyword>
<name>A0ACD4DLK7_9NOCA</name>
<gene>
    <name evidence="1" type="ORF">OED52_10205</name>
</gene>
<evidence type="ECO:0000313" key="1">
    <source>
        <dbReference type="EMBL" id="UYP20853.1"/>
    </source>
</evidence>
<evidence type="ECO:0000313" key="2">
    <source>
        <dbReference type="Proteomes" id="UP001156484"/>
    </source>
</evidence>
<proteinExistence type="predicted"/>
<protein>
    <submittedName>
        <fullName evidence="1">Amino acid adenylation domain-containing protein</fullName>
    </submittedName>
</protein>
<dbReference type="Proteomes" id="UP001156484">
    <property type="component" value="Chromosome"/>
</dbReference>
<sequence>MSIPVESAETPSASVPAGAFPLSPAQYGIWIAQQLLPDVPFVIAQYVEFHGDLDPDLVRWASATAGREFETVFLRLLEVDGRPFQLVDEHVGFDTEVLDFRDAPDPRAEAEEWLRRDVETPVDLLSDRLCRIVLLRIGDAHHLVYVKAHHVALDGFGAMILIRRGAELYSQALESRATDTPVPRAKPPASLRSLYEKDRQYRASRRFAADRDYWTERIVGLPGAVETTDVPPTARTLTAETELPDTVGTGPDGTRDASAAVVLAAAACFFSRLSGRREVVVNIPVSARTTAELRRSAGMLVNVVPLRIRVDPDESVDDLVRRTQVELVGALRHQACGLDDIRRAGHEAVSRFSVPLVNVMLFDQQPRVGDVAGIPHVLSRGPVGDRLITVHRRSAPTGTVVEFRANPNRYRQDEIDAQCARFTEILDEFTTADPAMPLGSIHPPSAAAAAPRYEATALLEHWATVLAGAPTPPAPLPGGGGAGAPGSSHRWAEHTRRLDTDLLRALDTTAERYGADTSTLVHTAVVVLLARTTGVGDIVLGCTVPPASGAVLPVRVRTQPQRTFSELLTDVRRTVEDALAHAAVPLPALLEALAPTRDGSRAPLFRVTLDRADDTGPGADDTARGAVELGLSVPDRHNPLRIRYASDRYTATEIARFAQRLETLLAAAVADPAAPVGDLDLLGPAERRALVPASGPPAEPVRLLPDILGDAVARAPEADALSCGTTRLSYRELDERSNRLARLLVDLGAGPDRTVAIGMSRSVDSVLSTWAVAKTGAAFVPIDPTYPRERIDFMLRDCGAVLGLTTRAERLQLPDAVPWTVLDDPDGTAARAHHPSGPVTSADRRATLHPDHAAYLIYTSGSTGRPKGVVVTHRGLANLVAWIRTLADTDARVWHGASPSFDLAVLELLTAVGAAGHLVVGPPHLSGTELAEAMHAERITHLCIPPGVLATLDPDSLEDLSVVVGGEACPPRLVQRWAPGRRMINGYGPSETTVQMSAADLVPGEPPALGGPGPGFRAVVLDARLQPVPIGVAGELHPSGPGLARGYHHRPGLTATRFVADPFGAPGSRMYRTGDLVYWTSGEDAGPDEPSALRLSYIGRVDLQVKLRGHRIELGEVEAALLNRPDIAQAAAVIRNDTGTEQLVAYVVPEDGRTPDASALKAALADRLPEFMVPAVVAPLRAMPLTANGKVDRAALPAPDRRAARRRAPRTPVERALVDAFADVLHRCPDELGIDDNFFALGGDSIMAIQLAARAKAAGLVFTPRDVFDHETVAALARVAADGPATARPEEPPGGGVGEVPLTPILQGLLTGERCFPRCHRSVLVPLPDGIRPENLTAALQTVLDRHDMLRARLSREADRWCLETRPAGAVPAAMILRHRQVEAVSGPGFDALADTELDAATGRLDPMAGVMLQAVHFDTGASSRLLLVAHRTVTDVASWRILLTELVTAATRLDHGHEPDLAPVGTSVRGWAHGLLDEARRGTRRGELGFWQAMAAGPDPLLGSRPLDPAVDTGATLDTVTVELPASATAPLLTALPAAFHCGMLDGLLAALAAAVTAWRARRGTDLPQVTLSLARPAREEQAVPGADLSRTVGWFTTTHPVRLDLAGVDPRAVAEGSAAAGRAVKAVKENLRAIPDHGIGYGILRYLDDETRAALEPLPAPQIVFDCPGRITNPGPDTGLGAVPEPGLEFGGGLDPEQPAPAVLSIDAGIVDGSDGPRLRAGFAYATGVLEREHVTELAELWCDMLTGLARHTTTPGAGGRTPSDLPLVRLSQERIEELEQRHPDLQDVWPLTPLQAGFLFHAVQTESVDAYTVQMILHLGGTVDSARLRRSTAALVARHPNLRVNFVMDASSPPVQVVHTQVDVPIRELDVSEADTATRAATLARVRDEDRTRRFDPGRGPLMRLSLVRMGPDDVRVVFTNHHILLDGWSTPLLLKELLALYVTDGVTTALPPVPPYRDYLDWLTRQDTDAARAAWARRLGGLDRPTLVAPAALRAPVEALSEETSLVLDPATTRRLETFVCARATTVGTLVQTAWGIVLSGLTGRDDVVFGSTVSGRPAEVPGIEEMVGLFVNTVPVRVRLDAYETLGALVDRVRAEQAELVDRHHLGLADIARVAGPAAGFDTLTVVESYPVDHAGLSEAVDVAGMCVHEVTVRDSGHYPLTLVVHPTDRPTLRLTYRPDLFDVTTAERIVARVARVLTLLVTRPDAPLGRIRVADEVAPATASPAPGGERTWTELLDDWTSRVPEAVAVVDDGCRWTYAELDCRVNQAVRLLISSGVGPETPVVVAMRRSFLRLVAMHAVLRAGGVYVPVDPDHPAERTAAVLTAVRPARVLVDRPEPALPVTAPTLCVQEATLDAFDAAPVTDADRVAPVRTDNSAYVIFTSGSTGTPKGVVVTHRGIAHLAHRLATVADSDSVVAQSISPVFDASLLESVVAFSAGARLAVVPPGIDAGDALARVLAATDVTHLYTTPAVLATLRPEDLPALIFVSVGGETCPPALAQAWAGDHHMVAGYGPSETTVMSNLLDPLVADRPVTIGTPMPGFVEYVLDSRLQPVPDAAVGEMYLAGPALARGYLGRPGLTASRFVADPFGPAGRRMYRTGDLMRRPPGTGDAEYVGRTDLQIKLRGLRIELQEVEETLVRHPAVARAVVVVRDDGAGDRLVGYVVPIGSEAIGTAELLQFAGARLPRYMLPTALMVVEDLPITANGKIDRSALPAVPPTRAPYRAPETPTERLVARAFAAALGLTGIGADDDFFELGGTSLGAASVVSALRTELDRDVPVSLIFRAPTPAALARVLDDAATTRIPVTGLLDVLITLRGQGRRTPLFCVHPAIGLSWVYTGLLRYLPDRPVYGLQLPLLSGGPAYGSRAELAHRYVEELRAVRPHGPYALLGWSLGGLLAHHMAVELRVQGEAVDLVILDYYPVPQVRRTFTLAGMLTGLGIDVPGDDEPSYEDAAAAIDRAVGHRTGLSAAGLRRIERVLAESDPGGTDLGLGSFDGDLVFCAAAGSLDAGESPGTWRPWISGTITEHVVDCDHDHLMTPEPLTVIGPILADHLDAD</sequence>
<organism evidence="1 2">
    <name type="scientific">Rhodococcus sacchari</name>
    <dbReference type="NCBI Taxonomy" id="2962047"/>
    <lineage>
        <taxon>Bacteria</taxon>
        <taxon>Bacillati</taxon>
        <taxon>Actinomycetota</taxon>
        <taxon>Actinomycetes</taxon>
        <taxon>Mycobacteriales</taxon>
        <taxon>Nocardiaceae</taxon>
        <taxon>Rhodococcus</taxon>
    </lineage>
</organism>